<dbReference type="STRING" id="466.Lmac_1036"/>
<dbReference type="Proteomes" id="UP000054908">
    <property type="component" value="Unassembled WGS sequence"/>
</dbReference>
<dbReference type="RefSeq" id="WP_058451832.1">
    <property type="nucleotide sequence ID" value="NZ_CAAAIB010000010.1"/>
</dbReference>
<proteinExistence type="predicted"/>
<dbReference type="AlphaFoldDB" id="A0A0W0W6L2"/>
<sequence>MAITNKTTKLLWSNAAGICSFTDCEERLTGKQAVNLSPYTLGEMAHIKGNKLGSNRYDKSQADTERDSYENLILLCPTHHRLIDKPENEEVYTVEYLHEMKMKHEDNMSNRLNLPKYDCLDQLKKQLAIYMGENHVSWETYGPISDIALRNPHSDELYDLWTYEKLSTIVPNNRKILKLLNENRNLFSSADQRVVSKFLKHVESYEKWVNDEIPYKAVLRFPKEFEQLILRD</sequence>
<keyword evidence="3" id="KW-1185">Reference proteome</keyword>
<evidence type="ECO:0000313" key="3">
    <source>
        <dbReference type="Proteomes" id="UP000054908"/>
    </source>
</evidence>
<dbReference type="PATRIC" id="fig|466.6.peg.1104"/>
<evidence type="ECO:0000259" key="1">
    <source>
        <dbReference type="Pfam" id="PF13391"/>
    </source>
</evidence>
<organism evidence="2 3">
    <name type="scientific">Legionella maceachernii</name>
    <dbReference type="NCBI Taxonomy" id="466"/>
    <lineage>
        <taxon>Bacteria</taxon>
        <taxon>Pseudomonadati</taxon>
        <taxon>Pseudomonadota</taxon>
        <taxon>Gammaproteobacteria</taxon>
        <taxon>Legionellales</taxon>
        <taxon>Legionellaceae</taxon>
        <taxon>Legionella</taxon>
    </lineage>
</organism>
<dbReference type="Pfam" id="PF13391">
    <property type="entry name" value="HNH_2"/>
    <property type="match status" value="1"/>
</dbReference>
<dbReference type="EMBL" id="LNYL01000027">
    <property type="protein sequence ID" value="KTD27977.1"/>
    <property type="molecule type" value="Genomic_DNA"/>
</dbReference>
<dbReference type="CDD" id="cd00085">
    <property type="entry name" value="HNHc"/>
    <property type="match status" value="1"/>
</dbReference>
<reference evidence="2 3" key="1">
    <citation type="submission" date="2015-11" db="EMBL/GenBank/DDBJ databases">
        <title>Genomic analysis of 38 Legionella species identifies large and diverse effector repertoires.</title>
        <authorList>
            <person name="Burstein D."/>
            <person name="Amaro F."/>
            <person name="Zusman T."/>
            <person name="Lifshitz Z."/>
            <person name="Cohen O."/>
            <person name="Gilbert J.A."/>
            <person name="Pupko T."/>
            <person name="Shuman H.A."/>
            <person name="Segal G."/>
        </authorList>
    </citation>
    <scope>NUCLEOTIDE SEQUENCE [LARGE SCALE GENOMIC DNA]</scope>
    <source>
        <strain evidence="2 3">PX-1-G2-E2</strain>
    </source>
</reference>
<feature type="domain" description="HNH nuclease" evidence="1">
    <location>
        <begin position="41"/>
        <end position="85"/>
    </location>
</feature>
<gene>
    <name evidence="2" type="ORF">Lmac_1036</name>
</gene>
<dbReference type="OrthoDB" id="9052589at2"/>
<protein>
    <recommendedName>
        <fullName evidence="1">HNH nuclease domain-containing protein</fullName>
    </recommendedName>
</protein>
<comment type="caution">
    <text evidence="2">The sequence shown here is derived from an EMBL/GenBank/DDBJ whole genome shotgun (WGS) entry which is preliminary data.</text>
</comment>
<evidence type="ECO:0000313" key="2">
    <source>
        <dbReference type="EMBL" id="KTD27977.1"/>
    </source>
</evidence>
<accession>A0A0W0W6L2</accession>
<dbReference type="InterPro" id="IPR003615">
    <property type="entry name" value="HNH_nuc"/>
</dbReference>
<name>A0A0W0W6L2_9GAMM</name>